<dbReference type="Gene3D" id="3.30.1360.40">
    <property type="match status" value="1"/>
</dbReference>
<dbReference type="HAMAP" id="MF_01897">
    <property type="entry name" value="GyrA"/>
    <property type="match status" value="1"/>
</dbReference>
<feature type="coiled-coil region" evidence="11">
    <location>
        <begin position="434"/>
        <end position="480"/>
    </location>
</feature>
<keyword evidence="7 9" id="KW-0238">DNA-binding</keyword>
<keyword evidence="3 9" id="KW-0963">Cytoplasm</keyword>
<dbReference type="GO" id="GO:0006261">
    <property type="term" value="P:DNA-templated DNA replication"/>
    <property type="evidence" value="ECO:0007669"/>
    <property type="project" value="UniProtKB-UniRule"/>
</dbReference>
<dbReference type="InterPro" id="IPR050220">
    <property type="entry name" value="Type_II_DNA_Topoisomerases"/>
</dbReference>
<dbReference type="RefSeq" id="WP_021010612.1">
    <property type="nucleotide sequence ID" value="NZ_ASHR01000025.1"/>
</dbReference>
<dbReference type="SUPFAM" id="SSF101904">
    <property type="entry name" value="GyrA/ParC C-terminal domain-like"/>
    <property type="match status" value="1"/>
</dbReference>
<dbReference type="Pfam" id="PF03989">
    <property type="entry name" value="DNA_gyraseA_C"/>
    <property type="match status" value="6"/>
</dbReference>
<comment type="function">
    <text evidence="9">A type II topoisomerase that negatively supercoils closed circular double-stranded (ds) DNA in an ATP-dependent manner to modulate DNA topology and maintain chromosomes in an underwound state. Negative supercoiling favors strand separation, and DNA replication, transcription, recombination and repair, all of which involve strand separation. Also able to catalyze the interconversion of other topological isomers of dsDNA rings, including catenanes and knotted rings. Type II topoisomerases break and join 2 DNA strands simultaneously in an ATP-dependent manner.</text>
</comment>
<dbReference type="EMBL" id="ASHR01000025">
    <property type="protein sequence ID" value="ERG64186.1"/>
    <property type="molecule type" value="Genomic_DNA"/>
</dbReference>
<dbReference type="GO" id="GO:0005694">
    <property type="term" value="C:chromosome"/>
    <property type="evidence" value="ECO:0007669"/>
    <property type="project" value="InterPro"/>
</dbReference>
<comment type="subcellular location">
    <subcellularLocation>
        <location evidence="9">Cytoplasm</location>
    </subcellularLocation>
</comment>
<dbReference type="GO" id="GO:0005737">
    <property type="term" value="C:cytoplasm"/>
    <property type="evidence" value="ECO:0007669"/>
    <property type="project" value="UniProtKB-SubCell"/>
</dbReference>
<evidence type="ECO:0000313" key="14">
    <source>
        <dbReference type="EMBL" id="ERG64186.1"/>
    </source>
</evidence>
<name>U1MQH3_9MICO</name>
<accession>U1MQH3</accession>
<keyword evidence="5 9" id="KW-0067">ATP-binding</keyword>
<comment type="miscellaneous">
    <text evidence="9">Few gyrases are as efficient as E.coli at forming negative supercoils. Not all organisms have 2 type II topoisomerases; in organisms with a single type II topoisomerase this enzyme also has to decatenate newly replicated chromosomes.</text>
</comment>
<dbReference type="NCBIfam" id="TIGR01063">
    <property type="entry name" value="gyrA"/>
    <property type="match status" value="1"/>
</dbReference>
<keyword evidence="6 9" id="KW-0799">Topoisomerase</keyword>
<dbReference type="PROSITE" id="PS52040">
    <property type="entry name" value="TOPO_IIA"/>
    <property type="match status" value="1"/>
</dbReference>
<evidence type="ECO:0000256" key="7">
    <source>
        <dbReference type="ARBA" id="ARBA00023125"/>
    </source>
</evidence>
<dbReference type="NCBIfam" id="NF004044">
    <property type="entry name" value="PRK05561.1"/>
    <property type="match status" value="1"/>
</dbReference>
<evidence type="ECO:0000313" key="15">
    <source>
        <dbReference type="Proteomes" id="UP000016462"/>
    </source>
</evidence>
<evidence type="ECO:0000256" key="3">
    <source>
        <dbReference type="ARBA" id="ARBA00022490"/>
    </source>
</evidence>
<dbReference type="Gene3D" id="2.120.10.90">
    <property type="entry name" value="DNA gyrase/topoisomerase IV, subunit A, C-terminal"/>
    <property type="match status" value="1"/>
</dbReference>
<evidence type="ECO:0000259" key="13">
    <source>
        <dbReference type="PROSITE" id="PS52040"/>
    </source>
</evidence>
<evidence type="ECO:0000256" key="8">
    <source>
        <dbReference type="ARBA" id="ARBA00023235"/>
    </source>
</evidence>
<dbReference type="InterPro" id="IPR035516">
    <property type="entry name" value="Gyrase/topoIV_suA_C"/>
</dbReference>
<organism evidence="14 15">
    <name type="scientific">Agrococcus pavilionensis RW1</name>
    <dbReference type="NCBI Taxonomy" id="1330458"/>
    <lineage>
        <taxon>Bacteria</taxon>
        <taxon>Bacillati</taxon>
        <taxon>Actinomycetota</taxon>
        <taxon>Actinomycetes</taxon>
        <taxon>Micrococcales</taxon>
        <taxon>Microbacteriaceae</taxon>
        <taxon>Agrococcus</taxon>
    </lineage>
</organism>
<dbReference type="EC" id="5.6.2.2" evidence="9"/>
<dbReference type="CDD" id="cd00187">
    <property type="entry name" value="TOP4c"/>
    <property type="match status" value="1"/>
</dbReference>
<dbReference type="SMART" id="SM00434">
    <property type="entry name" value="TOP4c"/>
    <property type="match status" value="1"/>
</dbReference>
<proteinExistence type="inferred from homology"/>
<feature type="active site" description="O-(5'-phospho-DNA)-tyrosine intermediate" evidence="9 10">
    <location>
        <position position="135"/>
    </location>
</feature>
<dbReference type="FunFam" id="1.10.268.10:FF:000001">
    <property type="entry name" value="DNA gyrase subunit A"/>
    <property type="match status" value="1"/>
</dbReference>
<dbReference type="SUPFAM" id="SSF56719">
    <property type="entry name" value="Type II DNA topoisomerase"/>
    <property type="match status" value="1"/>
</dbReference>
<feature type="region of interest" description="Disordered" evidence="12">
    <location>
        <begin position="857"/>
        <end position="883"/>
    </location>
</feature>
<keyword evidence="4 9" id="KW-0547">Nucleotide-binding</keyword>
<dbReference type="Pfam" id="PF00521">
    <property type="entry name" value="DNA_topoisoIV"/>
    <property type="match status" value="1"/>
</dbReference>
<dbReference type="Gene3D" id="1.10.268.10">
    <property type="entry name" value="Topoisomerase, domain 3"/>
    <property type="match status" value="1"/>
</dbReference>
<gene>
    <name evidence="9" type="primary">gyrA</name>
    <name evidence="14" type="ORF">L332_06930</name>
</gene>
<keyword evidence="11" id="KW-0175">Coiled coil</keyword>
<dbReference type="PANTHER" id="PTHR43493">
    <property type="entry name" value="DNA GYRASE/TOPOISOMERASE SUBUNIT A"/>
    <property type="match status" value="1"/>
</dbReference>
<keyword evidence="8 9" id="KW-0413">Isomerase</keyword>
<dbReference type="InterPro" id="IPR013757">
    <property type="entry name" value="Topo_IIA_A_a_sf"/>
</dbReference>
<evidence type="ECO:0000256" key="4">
    <source>
        <dbReference type="ARBA" id="ARBA00022741"/>
    </source>
</evidence>
<evidence type="ECO:0000256" key="1">
    <source>
        <dbReference type="ARBA" id="ARBA00000185"/>
    </source>
</evidence>
<dbReference type="Proteomes" id="UP000016462">
    <property type="component" value="Unassembled WGS sequence"/>
</dbReference>
<comment type="catalytic activity">
    <reaction evidence="1 9 10">
        <text>ATP-dependent breakage, passage and rejoining of double-stranded DNA.</text>
        <dbReference type="EC" id="5.6.2.2"/>
    </reaction>
</comment>
<sequence>MTDETTPAEPFDRDAPNHGAIEQVDLQLEMQRSYLDYAMSVIVGRALPEVRDGLKPVHRRVIYAMYDGGYRPDKAFSKCSRVVGDVMGQYHPHGDTAIYDTLVRLVQPWSLRYPLALGQGNFGSAGDDEAAAPRYTETKMSHLALEMVRDIDEDTVDFQDNYDGRTQEPSVLPARFPNLLVNGSVGIAVGMATNIPPHNLREVADGAIWHLEHPEASKEELLTALTERIKGPDFPTGAQILGTKGIEEAYRTGRGSITMRAVVTVEEIQGRTALVITELPYQVNPDRLAVRIADLVKDGKLQGIANIEDQTSGRTGQRLVITLKRDAVAKVVLNNLYKQTQLQENFGANMLAIVDGVPRTLSLDGFITHWADHQVEVIVRRTQFRLAKAEKRMHILEAYLKALDALDEVIALIRRSSTTEAARDGLMELLDIDEEQASAILEMQLRRLAALERQKVHDEAEELTVRIADYKEIIASVTRQRQIIVDELREIVDRHGDDRRTEIMHGYGGDVSMEDLIPEEQVVMSLTTGGYIKRTRIDQYRAQHRGGKGVRGAQLRSDDIVEHFGVTSTHDWLLFFTNFGRVYRMKAYEIAEAGRDAKGQHVANLLAFQPDERVQTVLQLRRYDQADYLVLATQQGQVKKTRLELFDTNRSGGIIAINLAEDDRVISAMLANSDDEILVISKQGRAARFAATDEALRPMGRATGGVRGIRLKDGDEALAAMVIGDDGYVFVVTEQGFGKKTPVADYPSKGRGTQGVLTFSSGDHDRGALVGATIVHDGDELLLIRSSGKVIRSSVDEVRATGRTTMGVQFAEKSTTDLVISIARNVEEEVEDAANQPATSPAQDAQTGVAQVAIAEAEDAIVDATDSADADSTDDEPTEETDE</sequence>
<dbReference type="FunFam" id="2.120.10.90:FF:000005">
    <property type="entry name" value="DNA topoisomerase 4 subunit A"/>
    <property type="match status" value="1"/>
</dbReference>
<dbReference type="FunFam" id="3.30.1360.40:FF:000008">
    <property type="entry name" value="DNA topoisomerase (ATP-hydrolyzing)"/>
    <property type="match status" value="1"/>
</dbReference>
<feature type="domain" description="Topo IIA-type catalytic" evidence="13">
    <location>
        <begin position="47"/>
        <end position="516"/>
    </location>
</feature>
<reference evidence="14 15" key="1">
    <citation type="journal article" date="2013" name="Genome Announc.">
        <title>First draft genome sequence from a member of the genus agrococcus, isolated from modern microbialites.</title>
        <authorList>
            <person name="White R.A.III."/>
            <person name="Grassa C.J."/>
            <person name="Suttle C.A."/>
        </authorList>
    </citation>
    <scope>NUCLEOTIDE SEQUENCE [LARGE SCALE GENOMIC DNA]</scope>
    <source>
        <strain evidence="14 15">RW1</strain>
    </source>
</reference>
<evidence type="ECO:0000256" key="6">
    <source>
        <dbReference type="ARBA" id="ARBA00023029"/>
    </source>
</evidence>
<dbReference type="OrthoDB" id="9806486at2"/>
<dbReference type="InterPro" id="IPR002205">
    <property type="entry name" value="Topo_IIA_dom_A"/>
</dbReference>
<evidence type="ECO:0000256" key="12">
    <source>
        <dbReference type="SAM" id="MobiDB-lite"/>
    </source>
</evidence>
<dbReference type="GO" id="GO:0034335">
    <property type="term" value="F:DNA negative supercoiling activity"/>
    <property type="evidence" value="ECO:0007669"/>
    <property type="project" value="UniProtKB-ARBA"/>
</dbReference>
<dbReference type="GO" id="GO:0006265">
    <property type="term" value="P:DNA topological change"/>
    <property type="evidence" value="ECO:0007669"/>
    <property type="project" value="UniProtKB-UniRule"/>
</dbReference>
<evidence type="ECO:0000256" key="2">
    <source>
        <dbReference type="ARBA" id="ARBA00008263"/>
    </source>
</evidence>
<comment type="caution">
    <text evidence="14">The sequence shown here is derived from an EMBL/GenBank/DDBJ whole genome shotgun (WGS) entry which is preliminary data.</text>
</comment>
<feature type="short sequence motif" description="GyrA-box" evidence="9">
    <location>
        <begin position="543"/>
        <end position="549"/>
    </location>
</feature>
<evidence type="ECO:0000256" key="5">
    <source>
        <dbReference type="ARBA" id="ARBA00022840"/>
    </source>
</evidence>
<comment type="subunit">
    <text evidence="9">Heterotetramer, composed of two GyrA and two GyrB chains. In the heterotetramer, GyrA contains the active site tyrosine that forms a transient covalent intermediate with DNA, while GyrB binds cofactors and catalyzes ATP hydrolysis.</text>
</comment>
<dbReference type="Gene3D" id="3.90.199.10">
    <property type="entry name" value="Topoisomerase II, domain 5"/>
    <property type="match status" value="1"/>
</dbReference>
<comment type="similarity">
    <text evidence="2 9">Belongs to the type II topoisomerase GyrA/ParC subunit family.</text>
</comment>
<dbReference type="GO" id="GO:0005524">
    <property type="term" value="F:ATP binding"/>
    <property type="evidence" value="ECO:0007669"/>
    <property type="project" value="UniProtKB-UniRule"/>
</dbReference>
<evidence type="ECO:0000256" key="11">
    <source>
        <dbReference type="SAM" id="Coils"/>
    </source>
</evidence>
<evidence type="ECO:0000256" key="10">
    <source>
        <dbReference type="PROSITE-ProRule" id="PRU01384"/>
    </source>
</evidence>
<protein>
    <recommendedName>
        <fullName evidence="9">DNA gyrase subunit A</fullName>
        <ecNumber evidence="9">5.6.2.2</ecNumber>
    </recommendedName>
</protein>
<dbReference type="GO" id="GO:0009330">
    <property type="term" value="C:DNA topoisomerase type II (double strand cut, ATP-hydrolyzing) complex"/>
    <property type="evidence" value="ECO:0007669"/>
    <property type="project" value="TreeGrafter"/>
</dbReference>
<dbReference type="GO" id="GO:0003677">
    <property type="term" value="F:DNA binding"/>
    <property type="evidence" value="ECO:0007669"/>
    <property type="project" value="UniProtKB-UniRule"/>
</dbReference>
<dbReference type="NCBIfam" id="NF004043">
    <property type="entry name" value="PRK05560.1"/>
    <property type="match status" value="1"/>
</dbReference>
<dbReference type="InterPro" id="IPR005743">
    <property type="entry name" value="GyrA"/>
</dbReference>
<dbReference type="PANTHER" id="PTHR43493:SF5">
    <property type="entry name" value="DNA GYRASE SUBUNIT A, CHLOROPLASTIC_MITOCHONDRIAL"/>
    <property type="match status" value="1"/>
</dbReference>
<evidence type="ECO:0000256" key="9">
    <source>
        <dbReference type="HAMAP-Rule" id="MF_01897"/>
    </source>
</evidence>
<dbReference type="InterPro" id="IPR013760">
    <property type="entry name" value="Topo_IIA-like_dom_sf"/>
</dbReference>
<dbReference type="AlphaFoldDB" id="U1MQH3"/>
<dbReference type="InterPro" id="IPR013758">
    <property type="entry name" value="Topo_IIA_A/C_ab"/>
</dbReference>
<keyword evidence="15" id="KW-1185">Reference proteome</keyword>
<dbReference type="InterPro" id="IPR006691">
    <property type="entry name" value="GyrA/parC_rep"/>
</dbReference>